<evidence type="ECO:0000313" key="3">
    <source>
        <dbReference type="EMBL" id="MBA2951800.1"/>
    </source>
</evidence>
<dbReference type="InterPro" id="IPR000014">
    <property type="entry name" value="PAS"/>
</dbReference>
<dbReference type="SUPFAM" id="SSF55785">
    <property type="entry name" value="PYP-like sensor domain (PAS domain)"/>
    <property type="match status" value="1"/>
</dbReference>
<evidence type="ECO:0000313" key="4">
    <source>
        <dbReference type="Proteomes" id="UP000545761"/>
    </source>
</evidence>
<feature type="region of interest" description="Disordered" evidence="1">
    <location>
        <begin position="1"/>
        <end position="20"/>
    </location>
</feature>
<dbReference type="EMBL" id="JACEHE010000055">
    <property type="protein sequence ID" value="MBA2951800.1"/>
    <property type="molecule type" value="Genomic_DNA"/>
</dbReference>
<dbReference type="Gene3D" id="3.30.450.20">
    <property type="entry name" value="PAS domain"/>
    <property type="match status" value="1"/>
</dbReference>
<evidence type="ECO:0000259" key="2">
    <source>
        <dbReference type="PROSITE" id="PS50112"/>
    </source>
</evidence>
<feature type="compositionally biased region" description="Gly residues" evidence="1">
    <location>
        <begin position="116"/>
        <end position="128"/>
    </location>
</feature>
<sequence length="259" mass="27646">MKSHEPPGQRHPLPSGTVLDTAPAVVVADADSRITHWSEGARALWGHTAPEIVGRPLADLFTGAEGGSRHRDGRLLTAQVHVVPCRRTKGKPVSCSWRVRTRLRPLRHPLDHRRGPGAGAGLLPGRGAPGDHPRGRADPLLDRPSDAVHGVHGRSPVLDRRRRHGPRLPATPIQPIASKDVASAVAEVAAGAPLNGIRNNAGPEIFSLDELGRITLSRKSDNGTVVTDPTAGMFAVVKGDVLTDKDAHLAPTRYTDWLS</sequence>
<dbReference type="AlphaFoldDB" id="A0A7W0IDH0"/>
<name>A0A7W0IDH0_9ACTN</name>
<dbReference type="InterPro" id="IPR035965">
    <property type="entry name" value="PAS-like_dom_sf"/>
</dbReference>
<dbReference type="CDD" id="cd00130">
    <property type="entry name" value="PAS"/>
    <property type="match status" value="1"/>
</dbReference>
<gene>
    <name evidence="3" type="ORF">H1D24_40140</name>
</gene>
<reference evidence="3 4" key="1">
    <citation type="submission" date="2020-07" db="EMBL/GenBank/DDBJ databases">
        <title>Streptomyces isolated from Indian soil.</title>
        <authorList>
            <person name="Mandal S."/>
            <person name="Maiti P.K."/>
        </authorList>
    </citation>
    <scope>NUCLEOTIDE SEQUENCE [LARGE SCALE GENOMIC DNA]</scope>
    <source>
        <strain evidence="3 4">PSKA28</strain>
    </source>
</reference>
<organism evidence="3 4">
    <name type="scientific">Streptomyces himalayensis subsp. himalayensis</name>
    <dbReference type="NCBI Taxonomy" id="2756131"/>
    <lineage>
        <taxon>Bacteria</taxon>
        <taxon>Bacillati</taxon>
        <taxon>Actinomycetota</taxon>
        <taxon>Actinomycetes</taxon>
        <taxon>Kitasatosporales</taxon>
        <taxon>Streptomycetaceae</taxon>
        <taxon>Streptomyces</taxon>
        <taxon>Streptomyces himalayensis</taxon>
    </lineage>
</organism>
<dbReference type="Pfam" id="PF08448">
    <property type="entry name" value="PAS_4"/>
    <property type="match status" value="1"/>
</dbReference>
<feature type="region of interest" description="Disordered" evidence="1">
    <location>
        <begin position="107"/>
        <end position="173"/>
    </location>
</feature>
<accession>A0A7W0IDH0</accession>
<comment type="caution">
    <text evidence="3">The sequence shown here is derived from an EMBL/GenBank/DDBJ whole genome shotgun (WGS) entry which is preliminary data.</text>
</comment>
<evidence type="ECO:0000256" key="1">
    <source>
        <dbReference type="SAM" id="MobiDB-lite"/>
    </source>
</evidence>
<protein>
    <submittedName>
        <fullName evidence="3">PAS domain-containing protein</fullName>
    </submittedName>
</protein>
<dbReference type="InterPro" id="IPR013656">
    <property type="entry name" value="PAS_4"/>
</dbReference>
<feature type="compositionally biased region" description="Basic and acidic residues" evidence="1">
    <location>
        <begin position="129"/>
        <end position="146"/>
    </location>
</feature>
<feature type="domain" description="PAS" evidence="2">
    <location>
        <begin position="25"/>
        <end position="61"/>
    </location>
</feature>
<dbReference type="Proteomes" id="UP000545761">
    <property type="component" value="Unassembled WGS sequence"/>
</dbReference>
<dbReference type="PROSITE" id="PS50112">
    <property type="entry name" value="PAS"/>
    <property type="match status" value="1"/>
</dbReference>
<proteinExistence type="predicted"/>